<dbReference type="AlphaFoldDB" id="A0A0G1NMW8"/>
<dbReference type="Proteomes" id="UP000034797">
    <property type="component" value="Unassembled WGS sequence"/>
</dbReference>
<protein>
    <submittedName>
        <fullName evidence="1">Uncharacterized protein</fullName>
    </submittedName>
</protein>
<accession>A0A0G1NMW8</accession>
<evidence type="ECO:0000313" key="1">
    <source>
        <dbReference type="EMBL" id="KKT85554.1"/>
    </source>
</evidence>
<reference evidence="1 2" key="1">
    <citation type="journal article" date="2015" name="Nature">
        <title>rRNA introns, odd ribosomes, and small enigmatic genomes across a large radiation of phyla.</title>
        <authorList>
            <person name="Brown C.T."/>
            <person name="Hug L.A."/>
            <person name="Thomas B.C."/>
            <person name="Sharon I."/>
            <person name="Castelle C.J."/>
            <person name="Singh A."/>
            <person name="Wilkins M.J."/>
            <person name="Williams K.H."/>
            <person name="Banfield J.F."/>
        </authorList>
    </citation>
    <scope>NUCLEOTIDE SEQUENCE [LARGE SCALE GENOMIC DNA]</scope>
</reference>
<organism evidence="1 2">
    <name type="scientific">Candidatus Collierbacteria bacterium GW2011_GWA2_44_99</name>
    <dbReference type="NCBI Taxonomy" id="1618380"/>
    <lineage>
        <taxon>Bacteria</taxon>
        <taxon>Candidatus Collieribacteriota</taxon>
    </lineage>
</organism>
<dbReference type="EMBL" id="LCJW01000028">
    <property type="protein sequence ID" value="KKT85554.1"/>
    <property type="molecule type" value="Genomic_DNA"/>
</dbReference>
<proteinExistence type="predicted"/>
<gene>
    <name evidence="1" type="ORF">UW84_C0028G0010</name>
</gene>
<sequence>MNKTLYLANILHELMCKHKFNENCSLYYSRDSSVWNDLNNFEVKQYRNEAEGMLTRCEGDWEKVNEALRLVFGEDVDQVQ</sequence>
<comment type="caution">
    <text evidence="1">The sequence shown here is derived from an EMBL/GenBank/DDBJ whole genome shotgun (WGS) entry which is preliminary data.</text>
</comment>
<evidence type="ECO:0000313" key="2">
    <source>
        <dbReference type="Proteomes" id="UP000034797"/>
    </source>
</evidence>
<name>A0A0G1NMW8_9BACT</name>